<comment type="subcellular location">
    <subcellularLocation>
        <location evidence="1">Golgi apparatus membrane</location>
        <topology evidence="1">Single-pass type II membrane protein</topology>
    </subcellularLocation>
</comment>
<evidence type="ECO:0000256" key="10">
    <source>
        <dbReference type="SAM" id="Phobius"/>
    </source>
</evidence>
<dbReference type="SUPFAM" id="SSF52540">
    <property type="entry name" value="P-loop containing nucleoside triphosphate hydrolases"/>
    <property type="match status" value="1"/>
</dbReference>
<dbReference type="InterPro" id="IPR027417">
    <property type="entry name" value="P-loop_NTPase"/>
</dbReference>
<dbReference type="InterPro" id="IPR009729">
    <property type="entry name" value="Gal-3-0_sulfotransfrase"/>
</dbReference>
<evidence type="ECO:0000313" key="12">
    <source>
        <dbReference type="Proteomes" id="UP001152320"/>
    </source>
</evidence>
<dbReference type="GO" id="GO:0000139">
    <property type="term" value="C:Golgi membrane"/>
    <property type="evidence" value="ECO:0007669"/>
    <property type="project" value="UniProtKB-SubCell"/>
</dbReference>
<dbReference type="GO" id="GO:0009247">
    <property type="term" value="P:glycolipid biosynthetic process"/>
    <property type="evidence" value="ECO:0007669"/>
    <property type="project" value="InterPro"/>
</dbReference>
<dbReference type="GO" id="GO:0001733">
    <property type="term" value="F:galactosylceramide sulfotransferase activity"/>
    <property type="evidence" value="ECO:0007669"/>
    <property type="project" value="InterPro"/>
</dbReference>
<evidence type="ECO:0000256" key="7">
    <source>
        <dbReference type="ARBA" id="ARBA00023034"/>
    </source>
</evidence>
<keyword evidence="3" id="KW-0808">Transferase</keyword>
<dbReference type="OrthoDB" id="514299at2759"/>
<name>A0A9Q1BDL4_HOLLE</name>
<evidence type="ECO:0000256" key="6">
    <source>
        <dbReference type="ARBA" id="ARBA00022989"/>
    </source>
</evidence>
<evidence type="ECO:0000256" key="3">
    <source>
        <dbReference type="ARBA" id="ARBA00022679"/>
    </source>
</evidence>
<evidence type="ECO:0000256" key="2">
    <source>
        <dbReference type="ARBA" id="ARBA00008124"/>
    </source>
</evidence>
<comment type="similarity">
    <text evidence="2">Belongs to the galactose-3-O-sulfotransferase family.</text>
</comment>
<accession>A0A9Q1BDL4</accession>
<dbReference type="AlphaFoldDB" id="A0A9Q1BDL4"/>
<dbReference type="PANTHER" id="PTHR14647:SF85">
    <property type="entry name" value="GALACTOSYLCERAMIDE SULFOTRANSFERASE-LIKE"/>
    <property type="match status" value="1"/>
</dbReference>
<keyword evidence="9" id="KW-0325">Glycoprotein</keyword>
<evidence type="ECO:0000256" key="4">
    <source>
        <dbReference type="ARBA" id="ARBA00022692"/>
    </source>
</evidence>
<proteinExistence type="inferred from homology"/>
<evidence type="ECO:0000256" key="8">
    <source>
        <dbReference type="ARBA" id="ARBA00023136"/>
    </source>
</evidence>
<keyword evidence="5" id="KW-0735">Signal-anchor</keyword>
<reference evidence="11" key="1">
    <citation type="submission" date="2021-10" db="EMBL/GenBank/DDBJ databases">
        <title>Tropical sea cucumber genome reveals ecological adaptation and Cuvierian tubules defense mechanism.</title>
        <authorList>
            <person name="Chen T."/>
        </authorList>
    </citation>
    <scope>NUCLEOTIDE SEQUENCE</scope>
    <source>
        <strain evidence="11">Nanhai2018</strain>
        <tissue evidence="11">Muscle</tissue>
    </source>
</reference>
<dbReference type="Pfam" id="PF06990">
    <property type="entry name" value="Gal-3-0_sulfotr"/>
    <property type="match status" value="1"/>
</dbReference>
<keyword evidence="7" id="KW-0333">Golgi apparatus</keyword>
<dbReference type="Gene3D" id="3.40.50.300">
    <property type="entry name" value="P-loop containing nucleotide triphosphate hydrolases"/>
    <property type="match status" value="1"/>
</dbReference>
<dbReference type="PANTHER" id="PTHR14647">
    <property type="entry name" value="GALACTOSE-3-O-SULFOTRANSFERASE"/>
    <property type="match status" value="1"/>
</dbReference>
<gene>
    <name evidence="11" type="ORF">HOLleu_38484</name>
</gene>
<evidence type="ECO:0000256" key="5">
    <source>
        <dbReference type="ARBA" id="ARBA00022968"/>
    </source>
</evidence>
<dbReference type="Proteomes" id="UP001152320">
    <property type="component" value="Chromosome 21"/>
</dbReference>
<feature type="transmembrane region" description="Helical" evidence="10">
    <location>
        <begin position="7"/>
        <end position="28"/>
    </location>
</feature>
<organism evidence="11 12">
    <name type="scientific">Holothuria leucospilota</name>
    <name type="common">Black long sea cucumber</name>
    <name type="synonym">Mertensiothuria leucospilota</name>
    <dbReference type="NCBI Taxonomy" id="206669"/>
    <lineage>
        <taxon>Eukaryota</taxon>
        <taxon>Metazoa</taxon>
        <taxon>Echinodermata</taxon>
        <taxon>Eleutherozoa</taxon>
        <taxon>Echinozoa</taxon>
        <taxon>Holothuroidea</taxon>
        <taxon>Aspidochirotacea</taxon>
        <taxon>Aspidochirotida</taxon>
        <taxon>Holothuriidae</taxon>
        <taxon>Holothuria</taxon>
    </lineage>
</organism>
<sequence>MKVTGRIIRYSLILFVVLESLLLFHHSVRLEIRISRRHHQPQLTTLDRIVTTTENSSREQNASLINHQLIITQSSPLVTLKYPSQHCKDAPVGKVAYIRTHKTGSTTLTHIVNQYGLLRNLSFCLPKSGSLGRYMIYNVTKAKPKMSLLKPLNSSSFNESFPRFSMFTLHTLYDRQGMEKVMEPNSRYITSVRDPVKQFRSAFVYYGFENGFPDEIKKELKSRPIAEKLKEWFRNATSYQQTYKLKNMRGEPRYYYTRNSQINDLGYNMKYIDDKAKISKYISKLAREFDVVLITEHFDESLLLMKKELCWDIEDILYFPKNIRFKKSEPLPPEIQTSIREWNFADLQLFEHFNRTLWTKIRRHGPSFETELIEFKSYLKELGRRCGGEKQVVLKIARPVERNVTIDCHVLKCGEGEMFEKLRKRQYRKQ</sequence>
<evidence type="ECO:0000256" key="1">
    <source>
        <dbReference type="ARBA" id="ARBA00004323"/>
    </source>
</evidence>
<keyword evidence="8 10" id="KW-0472">Membrane</keyword>
<keyword evidence="12" id="KW-1185">Reference proteome</keyword>
<keyword evidence="4 10" id="KW-0812">Transmembrane</keyword>
<evidence type="ECO:0000256" key="9">
    <source>
        <dbReference type="ARBA" id="ARBA00023180"/>
    </source>
</evidence>
<protein>
    <submittedName>
        <fullName evidence="11">Galactose-3-O-sulfotransferase 3</fullName>
    </submittedName>
</protein>
<dbReference type="EMBL" id="JAIZAY010000021">
    <property type="protein sequence ID" value="KAJ8021319.1"/>
    <property type="molecule type" value="Genomic_DNA"/>
</dbReference>
<comment type="caution">
    <text evidence="11">The sequence shown here is derived from an EMBL/GenBank/DDBJ whole genome shotgun (WGS) entry which is preliminary data.</text>
</comment>
<keyword evidence="6 10" id="KW-1133">Transmembrane helix</keyword>
<evidence type="ECO:0000313" key="11">
    <source>
        <dbReference type="EMBL" id="KAJ8021319.1"/>
    </source>
</evidence>